<gene>
    <name evidence="2" type="ORF">CBYS24578_00012654</name>
</gene>
<proteinExistence type="predicted"/>
<organism evidence="2 3">
    <name type="scientific">Clonostachys byssicola</name>
    <dbReference type="NCBI Taxonomy" id="160290"/>
    <lineage>
        <taxon>Eukaryota</taxon>
        <taxon>Fungi</taxon>
        <taxon>Dikarya</taxon>
        <taxon>Ascomycota</taxon>
        <taxon>Pezizomycotina</taxon>
        <taxon>Sordariomycetes</taxon>
        <taxon>Hypocreomycetidae</taxon>
        <taxon>Hypocreales</taxon>
        <taxon>Bionectriaceae</taxon>
        <taxon>Clonostachys</taxon>
    </lineage>
</organism>
<dbReference type="InterPro" id="IPR051678">
    <property type="entry name" value="AGP_Transferase"/>
</dbReference>
<dbReference type="InterPro" id="IPR011009">
    <property type="entry name" value="Kinase-like_dom_sf"/>
</dbReference>
<dbReference type="AlphaFoldDB" id="A0A9N9UAE1"/>
<dbReference type="Proteomes" id="UP000754883">
    <property type="component" value="Unassembled WGS sequence"/>
</dbReference>
<accession>A0A9N9UAE1</accession>
<evidence type="ECO:0000313" key="2">
    <source>
        <dbReference type="EMBL" id="CAG9986377.1"/>
    </source>
</evidence>
<sequence length="328" mass="37538">MNPKVNPFVEWSIGQTGPNQWIIGSKVVCESVQHPEPKPVDVLVSWIDGNRTFYLRRRTPEDTKRKGNTEANRVGVPGVSSAVWCIGDRIFKAHAWCGGMELESANIRFVKAKVPSLPVPDIIYEEIDPGFNRSFLVTTRITGRTLEERWPNLGPHKRELLASDVASYINRLAKNTSSSFKTISGCGVFEPRLLPKPNEEHRPWLPRLLGPFKGECDMRNYMMTISNEFPPEIGHEFRFYHAELGPKNIILANNDAVAGIINWEFAAYYPSLWLITKPLLGSFDLESDPNDPRGWANLLRDKLQVSNYTEYNYTEQERIYNRWVKGML</sequence>
<comment type="caution">
    <text evidence="2">The sequence shown here is derived from an EMBL/GenBank/DDBJ whole genome shotgun (WGS) entry which is preliminary data.</text>
</comment>
<evidence type="ECO:0000259" key="1">
    <source>
        <dbReference type="Pfam" id="PF01636"/>
    </source>
</evidence>
<dbReference type="PANTHER" id="PTHR21310">
    <property type="entry name" value="AMINOGLYCOSIDE PHOSPHOTRANSFERASE-RELATED-RELATED"/>
    <property type="match status" value="1"/>
</dbReference>
<dbReference type="InterPro" id="IPR002575">
    <property type="entry name" value="Aminoglycoside_PTrfase"/>
</dbReference>
<dbReference type="OrthoDB" id="2906425at2759"/>
<dbReference type="Pfam" id="PF01636">
    <property type="entry name" value="APH"/>
    <property type="match status" value="1"/>
</dbReference>
<keyword evidence="3" id="KW-1185">Reference proteome</keyword>
<protein>
    <recommendedName>
        <fullName evidence="1">Aminoglycoside phosphotransferase domain-containing protein</fullName>
    </recommendedName>
</protein>
<reference evidence="2" key="1">
    <citation type="submission" date="2021-10" db="EMBL/GenBank/DDBJ databases">
        <authorList>
            <person name="Piombo E."/>
        </authorList>
    </citation>
    <scope>NUCLEOTIDE SEQUENCE</scope>
</reference>
<dbReference type="PANTHER" id="PTHR21310:SF58">
    <property type="entry name" value="AMINOGLYCOSIDE PHOSPHOTRANSFERASE DOMAIN-CONTAINING PROTEIN"/>
    <property type="match status" value="1"/>
</dbReference>
<name>A0A9N9UAE1_9HYPO</name>
<dbReference type="EMBL" id="CABFNO020001404">
    <property type="protein sequence ID" value="CAG9986377.1"/>
    <property type="molecule type" value="Genomic_DNA"/>
</dbReference>
<dbReference type="SUPFAM" id="SSF56112">
    <property type="entry name" value="Protein kinase-like (PK-like)"/>
    <property type="match status" value="1"/>
</dbReference>
<feature type="domain" description="Aminoglycoside phosphotransferase" evidence="1">
    <location>
        <begin position="105"/>
        <end position="270"/>
    </location>
</feature>
<evidence type="ECO:0000313" key="3">
    <source>
        <dbReference type="Proteomes" id="UP000754883"/>
    </source>
</evidence>